<feature type="binding site" evidence="2">
    <location>
        <position position="84"/>
    </location>
    <ligand>
        <name>FAD</name>
        <dbReference type="ChEBI" id="CHEBI:57692"/>
    </ligand>
</feature>
<dbReference type="Proteomes" id="UP001320420">
    <property type="component" value="Unassembled WGS sequence"/>
</dbReference>
<evidence type="ECO:0000313" key="6">
    <source>
        <dbReference type="Proteomes" id="UP001320420"/>
    </source>
</evidence>
<feature type="domain" description="Glucose-methanol-choline oxidoreductase N-terminal" evidence="4">
    <location>
        <begin position="82"/>
        <end position="105"/>
    </location>
</feature>
<sequence>MPDTFDFVIVGGGTAGLTLAARLSEDPDVQVLVIEAGEDLTADPRVDMPAMCQSLIATPSNWGLKTVPQKWLGGRQLHVYGGRVLGGSSAINTFIFTPPTQTLLDAWAGLGNPGWDWSSFAPSMEKVYNVEKSQWGSLGRGPLHVSFAAEETKWPEVWRDTLANMGFPVSMNPLSGQILGAFKDPETVHPTTKSRSYAGSAYLEPARSRNNLTVWTNALVDKVIFDQSSTGELLATGVQYTKGDATSTVKAHKEVIISAGGIHSPKILELSGVGDAERLQSLGIDVVINNTYVGENLQNHVYISSSNEVVEQEGFETLDGLLQHDPAAIAAAQEALMQGRGPLTGVNTSGSAQMPLPQSSSEAGKSELAQLFEGLSPKAGDAGKGTAAFVKAHESFVRSILTSPTEASALYNTFPGYGVFDESGTALPHPGGRDRYLTFAVSLAHPLSRGSTHITAASASSPGLQIDPKHLSHPLDVEVLARHLQAVEGIKKTEPLAKQLVPGGKRAPAGLDLSDLEQARDFVRRAAVAAYHYTGTCSQMPQEMGGVVDERLRVYGCKNLRVCDLSIVPIIPRCNTQALAYGIAEHAAQIIKSDA</sequence>
<dbReference type="InterPro" id="IPR000172">
    <property type="entry name" value="GMC_OxRdtase_N"/>
</dbReference>
<keyword evidence="3" id="KW-0285">Flavoprotein</keyword>
<keyword evidence="2 3" id="KW-0274">FAD</keyword>
<dbReference type="AlphaFoldDB" id="A0AAN9V675"/>
<keyword evidence="6" id="KW-1185">Reference proteome</keyword>
<dbReference type="Gene3D" id="3.50.50.60">
    <property type="entry name" value="FAD/NAD(P)-binding domain"/>
    <property type="match status" value="1"/>
</dbReference>
<evidence type="ECO:0000313" key="5">
    <source>
        <dbReference type="EMBL" id="KAK7754268.1"/>
    </source>
</evidence>
<dbReference type="PANTHER" id="PTHR11552:SF210">
    <property type="entry name" value="GLUCOSE-METHANOL-CHOLINE OXIDOREDUCTASE N-TERMINAL DOMAIN-CONTAINING PROTEIN-RELATED"/>
    <property type="match status" value="1"/>
</dbReference>
<gene>
    <name evidence="5" type="ORF">SLS62_003846</name>
</gene>
<evidence type="ECO:0000256" key="1">
    <source>
        <dbReference type="ARBA" id="ARBA00010790"/>
    </source>
</evidence>
<comment type="cofactor">
    <cofactor evidence="2">
        <name>FAD</name>
        <dbReference type="ChEBI" id="CHEBI:57692"/>
    </cofactor>
</comment>
<dbReference type="PIRSF" id="PIRSF000137">
    <property type="entry name" value="Alcohol_oxidase"/>
    <property type="match status" value="1"/>
</dbReference>
<dbReference type="InterPro" id="IPR012132">
    <property type="entry name" value="GMC_OxRdtase"/>
</dbReference>
<evidence type="ECO:0000259" key="4">
    <source>
        <dbReference type="PROSITE" id="PS00623"/>
    </source>
</evidence>
<dbReference type="Pfam" id="PF00732">
    <property type="entry name" value="GMC_oxred_N"/>
    <property type="match status" value="1"/>
</dbReference>
<dbReference type="SUPFAM" id="SSF51905">
    <property type="entry name" value="FAD/NAD(P)-binding domain"/>
    <property type="match status" value="1"/>
</dbReference>
<dbReference type="PROSITE" id="PS00623">
    <property type="entry name" value="GMC_OXRED_1"/>
    <property type="match status" value="1"/>
</dbReference>
<comment type="similarity">
    <text evidence="1 3">Belongs to the GMC oxidoreductase family.</text>
</comment>
<feature type="binding site" evidence="2">
    <location>
        <position position="220"/>
    </location>
    <ligand>
        <name>FAD</name>
        <dbReference type="ChEBI" id="CHEBI:57692"/>
    </ligand>
</feature>
<accession>A0AAN9V675</accession>
<dbReference type="SUPFAM" id="SSF54373">
    <property type="entry name" value="FAD-linked reductases, C-terminal domain"/>
    <property type="match status" value="1"/>
</dbReference>
<dbReference type="GO" id="GO:0016614">
    <property type="term" value="F:oxidoreductase activity, acting on CH-OH group of donors"/>
    <property type="evidence" value="ECO:0007669"/>
    <property type="project" value="InterPro"/>
</dbReference>
<evidence type="ECO:0000256" key="3">
    <source>
        <dbReference type="RuleBase" id="RU003968"/>
    </source>
</evidence>
<dbReference type="InterPro" id="IPR036188">
    <property type="entry name" value="FAD/NAD-bd_sf"/>
</dbReference>
<evidence type="ECO:0000256" key="2">
    <source>
        <dbReference type="PIRSR" id="PIRSR000137-2"/>
    </source>
</evidence>
<dbReference type="GO" id="GO:0050660">
    <property type="term" value="F:flavin adenine dinucleotide binding"/>
    <property type="evidence" value="ECO:0007669"/>
    <property type="project" value="InterPro"/>
</dbReference>
<dbReference type="InterPro" id="IPR007867">
    <property type="entry name" value="GMC_OxRtase_C"/>
</dbReference>
<dbReference type="EMBL" id="JAKJXP020000022">
    <property type="protein sequence ID" value="KAK7754268.1"/>
    <property type="molecule type" value="Genomic_DNA"/>
</dbReference>
<reference evidence="5 6" key="1">
    <citation type="submission" date="2024-02" db="EMBL/GenBank/DDBJ databases">
        <title>De novo assembly and annotation of 12 fungi associated with fruit tree decline syndrome in Ontario, Canada.</title>
        <authorList>
            <person name="Sulman M."/>
            <person name="Ellouze W."/>
            <person name="Ilyukhin E."/>
        </authorList>
    </citation>
    <scope>NUCLEOTIDE SEQUENCE [LARGE SCALE GENOMIC DNA]</scope>
    <source>
        <strain evidence="5 6">M11/M66-122</strain>
    </source>
</reference>
<proteinExistence type="inferred from homology"/>
<dbReference type="PANTHER" id="PTHR11552">
    <property type="entry name" value="GLUCOSE-METHANOL-CHOLINE GMC OXIDOREDUCTASE"/>
    <property type="match status" value="1"/>
</dbReference>
<comment type="caution">
    <text evidence="5">The sequence shown here is derived from an EMBL/GenBank/DDBJ whole genome shotgun (WGS) entry which is preliminary data.</text>
</comment>
<protein>
    <recommendedName>
        <fullName evidence="4">Glucose-methanol-choline oxidoreductase N-terminal domain-containing protein</fullName>
    </recommendedName>
</protein>
<dbReference type="Pfam" id="PF05199">
    <property type="entry name" value="GMC_oxred_C"/>
    <property type="match status" value="1"/>
</dbReference>
<organism evidence="5 6">
    <name type="scientific">Diatrype stigma</name>
    <dbReference type="NCBI Taxonomy" id="117547"/>
    <lineage>
        <taxon>Eukaryota</taxon>
        <taxon>Fungi</taxon>
        <taxon>Dikarya</taxon>
        <taxon>Ascomycota</taxon>
        <taxon>Pezizomycotina</taxon>
        <taxon>Sordariomycetes</taxon>
        <taxon>Xylariomycetidae</taxon>
        <taxon>Xylariales</taxon>
        <taxon>Diatrypaceae</taxon>
        <taxon>Diatrype</taxon>
    </lineage>
</organism>
<dbReference type="Gene3D" id="3.30.560.10">
    <property type="entry name" value="Glucose Oxidase, domain 3"/>
    <property type="match status" value="1"/>
</dbReference>
<name>A0AAN9V675_9PEZI</name>